<evidence type="ECO:0000256" key="8">
    <source>
        <dbReference type="ARBA" id="ARBA00022505"/>
    </source>
</evidence>
<proteinExistence type="predicted"/>
<name>A0A8X8BVJ8_POLSE</name>
<evidence type="ECO:0000313" key="18">
    <source>
        <dbReference type="EMBL" id="KAG2468434.1"/>
    </source>
</evidence>
<evidence type="ECO:0000256" key="5">
    <source>
        <dbReference type="ARBA" id="ARBA00004971"/>
    </source>
</evidence>
<dbReference type="FunFam" id="3.90.420.10:FF:000002">
    <property type="entry name" value="sulfite oxidase, mitochondrial"/>
    <property type="match status" value="1"/>
</dbReference>
<comment type="catalytic activity">
    <reaction evidence="15">
        <text>sulfite + O2 + H2O = sulfate + H2O2</text>
        <dbReference type="Rhea" id="RHEA:24600"/>
        <dbReference type="ChEBI" id="CHEBI:15377"/>
        <dbReference type="ChEBI" id="CHEBI:15379"/>
        <dbReference type="ChEBI" id="CHEBI:16189"/>
        <dbReference type="ChEBI" id="CHEBI:16240"/>
        <dbReference type="ChEBI" id="CHEBI:17359"/>
        <dbReference type="EC" id="1.8.3.1"/>
    </reaction>
    <physiologicalReaction direction="left-to-right" evidence="15">
        <dbReference type="Rhea" id="RHEA:24601"/>
    </physiologicalReaction>
</comment>
<keyword evidence="11" id="KW-0560">Oxidoreductase</keyword>
<dbReference type="FunFam" id="3.10.120.10:FF:000007">
    <property type="entry name" value="Sulfite oxidase, mitochondrial"/>
    <property type="match status" value="1"/>
</dbReference>
<dbReference type="InterPro" id="IPR036400">
    <property type="entry name" value="Cyt_B5-like_heme/steroid_sf"/>
</dbReference>
<keyword evidence="19" id="KW-1185">Reference proteome</keyword>
<reference evidence="18 19" key="1">
    <citation type="journal article" date="2021" name="Cell">
        <title>Tracing the genetic footprints of vertebrate landing in non-teleost ray-finned fishes.</title>
        <authorList>
            <person name="Bi X."/>
            <person name="Wang K."/>
            <person name="Yang L."/>
            <person name="Pan H."/>
            <person name="Jiang H."/>
            <person name="Wei Q."/>
            <person name="Fang M."/>
            <person name="Yu H."/>
            <person name="Zhu C."/>
            <person name="Cai Y."/>
            <person name="He Y."/>
            <person name="Gan X."/>
            <person name="Zeng H."/>
            <person name="Yu D."/>
            <person name="Zhu Y."/>
            <person name="Jiang H."/>
            <person name="Qiu Q."/>
            <person name="Yang H."/>
            <person name="Zhang Y.E."/>
            <person name="Wang W."/>
            <person name="Zhu M."/>
            <person name="He S."/>
            <person name="Zhang G."/>
        </authorList>
    </citation>
    <scope>NUCLEOTIDE SEQUENCE [LARGE SCALE GENOMIC DNA]</scope>
    <source>
        <strain evidence="18">Bchr_013</strain>
    </source>
</reference>
<dbReference type="PANTHER" id="PTHR19372:SF7">
    <property type="entry name" value="SULFITE OXIDASE, MITOCHONDRIAL"/>
    <property type="match status" value="1"/>
</dbReference>
<comment type="cofactor">
    <cofactor evidence="1">
        <name>Mo-molybdopterin</name>
        <dbReference type="ChEBI" id="CHEBI:71302"/>
    </cofactor>
</comment>
<evidence type="ECO:0000256" key="12">
    <source>
        <dbReference type="ARBA" id="ARBA00023004"/>
    </source>
</evidence>
<evidence type="ECO:0000256" key="4">
    <source>
        <dbReference type="ARBA" id="ARBA00004678"/>
    </source>
</evidence>
<organism evidence="18 19">
    <name type="scientific">Polypterus senegalus</name>
    <name type="common">Senegal bichir</name>
    <dbReference type="NCBI Taxonomy" id="55291"/>
    <lineage>
        <taxon>Eukaryota</taxon>
        <taxon>Metazoa</taxon>
        <taxon>Chordata</taxon>
        <taxon>Craniata</taxon>
        <taxon>Vertebrata</taxon>
        <taxon>Euteleostomi</taxon>
        <taxon>Actinopterygii</taxon>
        <taxon>Polypteriformes</taxon>
        <taxon>Polypteridae</taxon>
        <taxon>Polypterus</taxon>
    </lineage>
</organism>
<evidence type="ECO:0000256" key="2">
    <source>
        <dbReference type="ARBA" id="ARBA00001970"/>
    </source>
</evidence>
<evidence type="ECO:0000256" key="10">
    <source>
        <dbReference type="ARBA" id="ARBA00022723"/>
    </source>
</evidence>
<keyword evidence="13" id="KW-0496">Mitochondrion</keyword>
<evidence type="ECO:0000256" key="14">
    <source>
        <dbReference type="ARBA" id="ARBA00033734"/>
    </source>
</evidence>
<keyword evidence="12" id="KW-0408">Iron</keyword>
<dbReference type="PROSITE" id="PS00191">
    <property type="entry name" value="CYTOCHROME_B5_1"/>
    <property type="match status" value="1"/>
</dbReference>
<evidence type="ECO:0000256" key="9">
    <source>
        <dbReference type="ARBA" id="ARBA00022617"/>
    </source>
</evidence>
<keyword evidence="9" id="KW-0349">Heme</keyword>
<dbReference type="SUPFAM" id="SSF55856">
    <property type="entry name" value="Cytochrome b5-like heme/steroid binding domain"/>
    <property type="match status" value="1"/>
</dbReference>
<comment type="caution">
    <text evidence="18">The sequence shown here is derived from an EMBL/GenBank/DDBJ whole genome shotgun (WGS) entry which is preliminary data.</text>
</comment>
<feature type="domain" description="Cytochrome b5 heme-binding" evidence="17">
    <location>
        <begin position="44"/>
        <end position="122"/>
    </location>
</feature>
<feature type="non-terminal residue" evidence="18">
    <location>
        <position position="712"/>
    </location>
</feature>
<dbReference type="InterPro" id="IPR014756">
    <property type="entry name" value="Ig_E-set"/>
</dbReference>
<feature type="compositionally biased region" description="Basic residues" evidence="16">
    <location>
        <begin position="598"/>
        <end position="609"/>
    </location>
</feature>
<dbReference type="Gene3D" id="3.10.120.10">
    <property type="entry name" value="Cytochrome b5-like heme/steroid binding domain"/>
    <property type="match status" value="1"/>
</dbReference>
<comment type="function">
    <text evidence="14">Catalyzes the oxidation of sulfite to sulfate, the terminal reaction in the oxidative degradation of sulfur-containing amino acids.</text>
</comment>
<dbReference type="GO" id="GO:0005758">
    <property type="term" value="C:mitochondrial intermembrane space"/>
    <property type="evidence" value="ECO:0007669"/>
    <property type="project" value="UniProtKB-SubCell"/>
</dbReference>
<evidence type="ECO:0000256" key="3">
    <source>
        <dbReference type="ARBA" id="ARBA00004569"/>
    </source>
</evidence>
<comment type="subunit">
    <text evidence="6">Homodimer.</text>
</comment>
<dbReference type="InterPro" id="IPR005066">
    <property type="entry name" value="MoCF_OxRdtse_dimer"/>
</dbReference>
<feature type="non-terminal residue" evidence="18">
    <location>
        <position position="1"/>
    </location>
</feature>
<dbReference type="SMART" id="SM01117">
    <property type="entry name" value="Cyt-b5"/>
    <property type="match status" value="1"/>
</dbReference>
<dbReference type="CDD" id="cd02111">
    <property type="entry name" value="eukary_SO_Moco"/>
    <property type="match status" value="1"/>
</dbReference>
<comment type="pathway">
    <text evidence="4">Sulfur metabolism.</text>
</comment>
<dbReference type="AlphaFoldDB" id="A0A8X8BVJ8"/>
<dbReference type="PRINTS" id="PR00407">
    <property type="entry name" value="EUMOPTERIN"/>
</dbReference>
<evidence type="ECO:0000256" key="7">
    <source>
        <dbReference type="ARBA" id="ARBA00012505"/>
    </source>
</evidence>
<dbReference type="PANTHER" id="PTHR19372">
    <property type="entry name" value="SULFITE REDUCTASE"/>
    <property type="match status" value="1"/>
</dbReference>
<evidence type="ECO:0000313" key="19">
    <source>
        <dbReference type="Proteomes" id="UP000886611"/>
    </source>
</evidence>
<dbReference type="GO" id="GO:0020037">
    <property type="term" value="F:heme binding"/>
    <property type="evidence" value="ECO:0007669"/>
    <property type="project" value="InterPro"/>
</dbReference>
<feature type="region of interest" description="Disordered" evidence="16">
    <location>
        <begin position="638"/>
        <end position="659"/>
    </location>
</feature>
<dbReference type="PROSITE" id="PS00559">
    <property type="entry name" value="MOLYBDOPTERIN_EUK"/>
    <property type="match status" value="1"/>
</dbReference>
<dbReference type="Proteomes" id="UP000886611">
    <property type="component" value="Unassembled WGS sequence"/>
</dbReference>
<dbReference type="SUPFAM" id="SSF56524">
    <property type="entry name" value="Oxidoreductase molybdopterin-binding domain"/>
    <property type="match status" value="1"/>
</dbReference>
<dbReference type="GO" id="GO:0030151">
    <property type="term" value="F:molybdenum ion binding"/>
    <property type="evidence" value="ECO:0007669"/>
    <property type="project" value="InterPro"/>
</dbReference>
<feature type="compositionally biased region" description="Low complexity" evidence="16">
    <location>
        <begin position="573"/>
        <end position="586"/>
    </location>
</feature>
<feature type="region of interest" description="Disordered" evidence="16">
    <location>
        <begin position="561"/>
        <end position="626"/>
    </location>
</feature>
<dbReference type="EMBL" id="JAATIS010000485">
    <property type="protein sequence ID" value="KAG2468434.1"/>
    <property type="molecule type" value="Genomic_DNA"/>
</dbReference>
<dbReference type="PROSITE" id="PS50255">
    <property type="entry name" value="CYTOCHROME_B5_2"/>
    <property type="match status" value="1"/>
</dbReference>
<dbReference type="Gene3D" id="2.60.40.650">
    <property type="match status" value="1"/>
</dbReference>
<evidence type="ECO:0000256" key="15">
    <source>
        <dbReference type="ARBA" id="ARBA00049078"/>
    </source>
</evidence>
<accession>A0A8X8BVJ8</accession>
<feature type="compositionally biased region" description="Polar residues" evidence="16">
    <location>
        <begin position="13"/>
        <end position="37"/>
    </location>
</feature>
<evidence type="ECO:0000256" key="11">
    <source>
        <dbReference type="ARBA" id="ARBA00023002"/>
    </source>
</evidence>
<dbReference type="InterPro" id="IPR008335">
    <property type="entry name" value="Mopterin_OxRdtase_euk"/>
</dbReference>
<dbReference type="Gene3D" id="3.90.420.10">
    <property type="entry name" value="Oxidoreductase, molybdopterin-binding domain"/>
    <property type="match status" value="1"/>
</dbReference>
<comment type="cofactor">
    <cofactor evidence="2">
        <name>heme b</name>
        <dbReference type="ChEBI" id="CHEBI:60344"/>
    </cofactor>
</comment>
<dbReference type="InterPro" id="IPR022407">
    <property type="entry name" value="OxRdtase_Mopterin_BS"/>
</dbReference>
<dbReference type="EC" id="1.8.3.1" evidence="7"/>
<dbReference type="SUPFAM" id="SSF81296">
    <property type="entry name" value="E set domains"/>
    <property type="match status" value="1"/>
</dbReference>
<gene>
    <name evidence="18" type="primary">Suox</name>
    <name evidence="18" type="ORF">GTO96_0014644</name>
</gene>
<feature type="region of interest" description="Disordered" evidence="16">
    <location>
        <begin position="1"/>
        <end position="37"/>
    </location>
</feature>
<dbReference type="Pfam" id="PF00173">
    <property type="entry name" value="Cyt-b5"/>
    <property type="match status" value="1"/>
</dbReference>
<dbReference type="GO" id="GO:0043546">
    <property type="term" value="F:molybdopterin cofactor binding"/>
    <property type="evidence" value="ECO:0007669"/>
    <property type="project" value="InterPro"/>
</dbReference>
<dbReference type="GO" id="GO:0006790">
    <property type="term" value="P:sulfur compound metabolic process"/>
    <property type="evidence" value="ECO:0007669"/>
    <property type="project" value="TreeGrafter"/>
</dbReference>
<evidence type="ECO:0000259" key="17">
    <source>
        <dbReference type="PROSITE" id="PS50255"/>
    </source>
</evidence>
<dbReference type="Pfam" id="PF00174">
    <property type="entry name" value="Oxidored_molyb"/>
    <property type="match status" value="1"/>
</dbReference>
<protein>
    <recommendedName>
        <fullName evidence="7">sulfite oxidase</fullName>
        <ecNumber evidence="7">1.8.3.1</ecNumber>
    </recommendedName>
</protein>
<keyword evidence="8" id="KW-0500">Molybdenum</keyword>
<evidence type="ECO:0000256" key="13">
    <source>
        <dbReference type="ARBA" id="ARBA00023128"/>
    </source>
</evidence>
<dbReference type="InterPro" id="IPR000572">
    <property type="entry name" value="OxRdtase_Mopterin-bd_dom"/>
</dbReference>
<keyword evidence="10" id="KW-0479">Metal-binding</keyword>
<dbReference type="GO" id="GO:0008482">
    <property type="term" value="F:sulfite oxidase activity"/>
    <property type="evidence" value="ECO:0007669"/>
    <property type="project" value="UniProtKB-EC"/>
</dbReference>
<evidence type="ECO:0000256" key="16">
    <source>
        <dbReference type="SAM" id="MobiDB-lite"/>
    </source>
</evidence>
<dbReference type="Pfam" id="PF03404">
    <property type="entry name" value="Mo-co_dimer"/>
    <property type="match status" value="1"/>
</dbReference>
<comment type="pathway">
    <text evidence="5">Energy metabolism; sulfur metabolism.</text>
</comment>
<evidence type="ECO:0000256" key="6">
    <source>
        <dbReference type="ARBA" id="ARBA00011738"/>
    </source>
</evidence>
<evidence type="ECO:0000256" key="1">
    <source>
        <dbReference type="ARBA" id="ARBA00001924"/>
    </source>
</evidence>
<dbReference type="InterPro" id="IPR036374">
    <property type="entry name" value="OxRdtase_Mopterin-bd_sf"/>
</dbReference>
<dbReference type="InterPro" id="IPR001199">
    <property type="entry name" value="Cyt_B5-like_heme/steroid-bd"/>
</dbReference>
<comment type="subcellular location">
    <subcellularLocation>
        <location evidence="3">Mitochondrion intermembrane space</location>
    </subcellularLocation>
</comment>
<dbReference type="InterPro" id="IPR018506">
    <property type="entry name" value="Cyt_B5_heme-BS"/>
</dbReference>
<sequence>MEETLGKAVQRETPFQSEHAASSPNDNSEVPLQDNSTTTATKVYPVYSREEVVKHRTLADRVWVTFKGEIFDITDFVGLHPGGNKIMLAAGGALEPFWALYAVHSQEHVLEILSQYKVGELSAEDQLEKSYSDDVSDPYARDPQRHPALVVNSLKPFNAEPPPEILTEDPITPNTFFFKRNHLPVPHVDPASYKLEISGTGLPDTLTLTLNDLKTKFTKHTVIATLQCAGNRRSEMNKVKTVKGLEWGRGAISTARWGGVRLRDVLLHAGYKPDSCSLVQHVQFEGLDKDVTGTSYGASIPLHKALSEDGDVLLAYEMNGEVLPLDHGFPLRVVVPGVVGARNVKWLGKIILSAEESQSHWQQNDYKGFSPSVDWDTVDFSSAPAIQELPIQSAITEPENGAILEKDSDMLTIKGYAWSGGGREVVRVDVSLDGGKTWCVAELRSAEGEEAPPLGKAWAWKLWQLSVPFPPDMNQLDIVCKAVDNSYNTQPDTVAPIWNLRGNCNLLAMTCDLQYVYCKVVKNKQITTMTAKPKRTAATSAEHQAHRKSYENKYVKFFKSKPDLPPGMNPSDALQAKQQEQVAAVKGASSDAAGLSKSAKRNLKRKEKRKQQQDKVAGNGDHQEDELSVAVQKVEISGQPEALQETEPECSTEGALEKTKKVKNLKKKLRQVEELQHKLDSGEIKQPTKEQLDKLGRRKALEEELQELELNL</sequence>